<feature type="compositionally biased region" description="Basic residues" evidence="1">
    <location>
        <begin position="181"/>
        <end position="201"/>
    </location>
</feature>
<evidence type="ECO:0000256" key="1">
    <source>
        <dbReference type="SAM" id="MobiDB-lite"/>
    </source>
</evidence>
<accession>X1GEM4</accession>
<feature type="region of interest" description="Disordered" evidence="1">
    <location>
        <begin position="150"/>
        <end position="201"/>
    </location>
</feature>
<reference evidence="2" key="1">
    <citation type="journal article" date="2014" name="Front. Microbiol.">
        <title>High frequency of phylogenetically diverse reductive dehalogenase-homologous genes in deep subseafloor sedimentary metagenomes.</title>
        <authorList>
            <person name="Kawai M."/>
            <person name="Futagami T."/>
            <person name="Toyoda A."/>
            <person name="Takaki Y."/>
            <person name="Nishi S."/>
            <person name="Hori S."/>
            <person name="Arai W."/>
            <person name="Tsubouchi T."/>
            <person name="Morono Y."/>
            <person name="Uchiyama I."/>
            <person name="Ito T."/>
            <person name="Fujiyama A."/>
            <person name="Inagaki F."/>
            <person name="Takami H."/>
        </authorList>
    </citation>
    <scope>NUCLEOTIDE SEQUENCE</scope>
    <source>
        <strain evidence="2">Expedition CK06-06</strain>
    </source>
</reference>
<protein>
    <submittedName>
        <fullName evidence="2">Uncharacterized protein</fullName>
    </submittedName>
</protein>
<proteinExistence type="predicted"/>
<name>X1GEM4_9ZZZZ</name>
<evidence type="ECO:0000313" key="2">
    <source>
        <dbReference type="EMBL" id="GAH43280.1"/>
    </source>
</evidence>
<gene>
    <name evidence="2" type="ORF">S03H2_11643</name>
</gene>
<dbReference type="AlphaFoldDB" id="X1GEM4"/>
<dbReference type="EMBL" id="BARU01005932">
    <property type="protein sequence ID" value="GAH43280.1"/>
    <property type="molecule type" value="Genomic_DNA"/>
</dbReference>
<sequence>MRPPDPSHAGMKQGSLKADRQGHILLDNQFHAFSDRPRQTDELATFRTFRMPVETFFIEGKRIQRAKYQPILMSAEEVGTKHYKNELIGPDHIRRKINQEKLTVAAAIMQYPEKCTPVLLVDITLKEPSDEVVKQLLHFDDVEEVKTPDGFRYELGAPGVNDPLPEKPPEEEDLEPPPPPKQKKKKKRRRGFKGRKKRRKR</sequence>
<organism evidence="2">
    <name type="scientific">marine sediment metagenome</name>
    <dbReference type="NCBI Taxonomy" id="412755"/>
    <lineage>
        <taxon>unclassified sequences</taxon>
        <taxon>metagenomes</taxon>
        <taxon>ecological metagenomes</taxon>
    </lineage>
</organism>
<comment type="caution">
    <text evidence="2">The sequence shown here is derived from an EMBL/GenBank/DDBJ whole genome shotgun (WGS) entry which is preliminary data.</text>
</comment>